<dbReference type="PANTHER" id="PTHR20765:SF1">
    <property type="entry name" value="EQUILIBRATIVE NUCLEOBASE TRANSPORTER 1"/>
    <property type="match status" value="1"/>
</dbReference>
<feature type="transmembrane region" description="Helical" evidence="2">
    <location>
        <begin position="168"/>
        <end position="188"/>
    </location>
</feature>
<feature type="transmembrane region" description="Helical" evidence="2">
    <location>
        <begin position="12"/>
        <end position="32"/>
    </location>
</feature>
<protein>
    <submittedName>
        <fullName evidence="3">Solute carrier family 43 member 3</fullName>
    </submittedName>
</protein>
<keyword evidence="2" id="KW-0472">Membrane</keyword>
<comment type="caution">
    <text evidence="3">The sequence shown here is derived from an EMBL/GenBank/DDBJ whole genome shotgun (WGS) entry which is preliminary data.</text>
</comment>
<dbReference type="OrthoDB" id="330047at2759"/>
<feature type="transmembrane region" description="Helical" evidence="2">
    <location>
        <begin position="249"/>
        <end position="273"/>
    </location>
</feature>
<dbReference type="PANTHER" id="PTHR20765">
    <property type="entry name" value="SOLUTE CARRIER FAMILY 43 MEMBER 3-RELATED"/>
    <property type="match status" value="1"/>
</dbReference>
<reference evidence="3 4" key="1">
    <citation type="submission" date="2019-03" db="EMBL/GenBank/DDBJ databases">
        <title>First draft genome of Liparis tanakae, snailfish: a comprehensive survey of snailfish specific genes.</title>
        <authorList>
            <person name="Kim W."/>
            <person name="Song I."/>
            <person name="Jeong J.-H."/>
            <person name="Kim D."/>
            <person name="Kim S."/>
            <person name="Ryu S."/>
            <person name="Song J.Y."/>
            <person name="Lee S.K."/>
        </authorList>
    </citation>
    <scope>NUCLEOTIDE SEQUENCE [LARGE SCALE GENOMIC DNA]</scope>
    <source>
        <tissue evidence="3">Muscle</tissue>
    </source>
</reference>
<feature type="transmembrane region" description="Helical" evidence="2">
    <location>
        <begin position="208"/>
        <end position="228"/>
    </location>
</feature>
<keyword evidence="2" id="KW-1133">Transmembrane helix</keyword>
<gene>
    <name evidence="3" type="primary">SLC43A3_2</name>
    <name evidence="3" type="ORF">EYF80_044182</name>
</gene>
<accession>A0A4Z2FYH6</accession>
<dbReference type="AlphaFoldDB" id="A0A4Z2FYH6"/>
<evidence type="ECO:0000313" key="4">
    <source>
        <dbReference type="Proteomes" id="UP000314294"/>
    </source>
</evidence>
<keyword evidence="4" id="KW-1185">Reference proteome</keyword>
<dbReference type="EMBL" id="SRLO01000835">
    <property type="protein sequence ID" value="TNN45614.1"/>
    <property type="molecule type" value="Genomic_DNA"/>
</dbReference>
<feature type="transmembrane region" description="Helical" evidence="2">
    <location>
        <begin position="337"/>
        <end position="359"/>
    </location>
</feature>
<name>A0A4Z2FYH6_9TELE</name>
<sequence length="385" mass="42147">MVAFSTPALSNLLFPACTLMGVGGTLFLMTNMQVGNLFSSHQTTVTNLYNGAFDSSAALFMVIKLLHEAGISLCTSFLCLSTGSFTGSLLRTVFLMPRDHIPYPLPEDYTYGITCGTSKTLYSEHTSSVAYICEPQTTMTTTATEEKNLPDEPVTQEKSFRECLMSRLYVSQLLWFSVIQLRLLFYVGTLQPTLQRLAAGQLSLVNHFTNAFGVTQLCGVLCAPWNGLISSKLKNKPRAPGESEQEVDLRTVVFSLSLTGLQCVLFSVCAAVPNLQLQYLSFFLHVVNRAFLYGTNATFILVAFPLCHFGKLYGLCLGLSSVFCLLINTGLSLLSGYILYVNIFLTLLVLLAFINPLVLHLHCRGLASQRAAGGEQLAAPSKTQF</sequence>
<feature type="transmembrane region" description="Helical" evidence="2">
    <location>
        <begin position="279"/>
        <end position="305"/>
    </location>
</feature>
<dbReference type="GO" id="GO:0016020">
    <property type="term" value="C:membrane"/>
    <property type="evidence" value="ECO:0007669"/>
    <property type="project" value="UniProtKB-SubCell"/>
</dbReference>
<dbReference type="InterPro" id="IPR036259">
    <property type="entry name" value="MFS_trans_sf"/>
</dbReference>
<proteinExistence type="predicted"/>
<dbReference type="InterPro" id="IPR027197">
    <property type="entry name" value="SLC43A3"/>
</dbReference>
<feature type="transmembrane region" description="Helical" evidence="2">
    <location>
        <begin position="69"/>
        <end position="90"/>
    </location>
</feature>
<dbReference type="SUPFAM" id="SSF103473">
    <property type="entry name" value="MFS general substrate transporter"/>
    <property type="match status" value="1"/>
</dbReference>
<keyword evidence="2" id="KW-0812">Transmembrane</keyword>
<comment type="subcellular location">
    <subcellularLocation>
        <location evidence="1">Membrane</location>
        <topology evidence="1">Multi-pass membrane protein</topology>
    </subcellularLocation>
</comment>
<evidence type="ECO:0000313" key="3">
    <source>
        <dbReference type="EMBL" id="TNN45614.1"/>
    </source>
</evidence>
<feature type="transmembrane region" description="Helical" evidence="2">
    <location>
        <begin position="312"/>
        <end position="331"/>
    </location>
</feature>
<organism evidence="3 4">
    <name type="scientific">Liparis tanakae</name>
    <name type="common">Tanaka's snailfish</name>
    <dbReference type="NCBI Taxonomy" id="230148"/>
    <lineage>
        <taxon>Eukaryota</taxon>
        <taxon>Metazoa</taxon>
        <taxon>Chordata</taxon>
        <taxon>Craniata</taxon>
        <taxon>Vertebrata</taxon>
        <taxon>Euteleostomi</taxon>
        <taxon>Actinopterygii</taxon>
        <taxon>Neopterygii</taxon>
        <taxon>Teleostei</taxon>
        <taxon>Neoteleostei</taxon>
        <taxon>Acanthomorphata</taxon>
        <taxon>Eupercaria</taxon>
        <taxon>Perciformes</taxon>
        <taxon>Cottioidei</taxon>
        <taxon>Cottales</taxon>
        <taxon>Liparidae</taxon>
        <taxon>Liparis</taxon>
    </lineage>
</organism>
<evidence type="ECO:0000256" key="2">
    <source>
        <dbReference type="SAM" id="Phobius"/>
    </source>
</evidence>
<evidence type="ECO:0000256" key="1">
    <source>
        <dbReference type="ARBA" id="ARBA00004141"/>
    </source>
</evidence>
<dbReference type="Proteomes" id="UP000314294">
    <property type="component" value="Unassembled WGS sequence"/>
</dbReference>